<evidence type="ECO:0000313" key="2">
    <source>
        <dbReference type="EMBL" id="KAF5582722.1"/>
    </source>
</evidence>
<feature type="compositionally biased region" description="Acidic residues" evidence="1">
    <location>
        <begin position="41"/>
        <end position="64"/>
    </location>
</feature>
<dbReference type="Proteomes" id="UP000546213">
    <property type="component" value="Unassembled WGS sequence"/>
</dbReference>
<evidence type="ECO:0000313" key="3">
    <source>
        <dbReference type="Proteomes" id="UP000546213"/>
    </source>
</evidence>
<keyword evidence="3" id="KW-1185">Reference proteome</keyword>
<comment type="caution">
    <text evidence="2">The sequence shown here is derived from an EMBL/GenBank/DDBJ whole genome shotgun (WGS) entry which is preliminary data.</text>
</comment>
<feature type="compositionally biased region" description="Basic and acidic residues" evidence="1">
    <location>
        <begin position="73"/>
        <end position="97"/>
    </location>
</feature>
<evidence type="ECO:0000256" key="1">
    <source>
        <dbReference type="SAM" id="MobiDB-lite"/>
    </source>
</evidence>
<proteinExistence type="predicted"/>
<dbReference type="EMBL" id="JAAOAS010000263">
    <property type="protein sequence ID" value="KAF5582722.1"/>
    <property type="molecule type" value="Genomic_DNA"/>
</dbReference>
<gene>
    <name evidence="2" type="ORF">FPCIR_9393</name>
</gene>
<sequence>MEYRSNDIIGLGHIQDWWAEHVDWFFEIEAAQSAEPQTVNDVEDEESSDLDDMTQEHEEFEQAEIDAPFSDAARPETPDRGMKGKARDDRRDGGTIKKQDTAYCGVVTLNDRISQPRVASIKLTSLKDLIPYPVLENLSLADFEWPTCSPPPAPPLPRPLQKLQAHHRKTATGLYEEPAFPVRPALCDISTPFWFKQPSTLHAEVPDRRSHCSTIVLN</sequence>
<protein>
    <submittedName>
        <fullName evidence="2">Uncharacterized protein</fullName>
    </submittedName>
</protein>
<dbReference type="AlphaFoldDB" id="A0A8H5L0R3"/>
<reference evidence="2 3" key="1">
    <citation type="submission" date="2020-05" db="EMBL/GenBank/DDBJ databases">
        <title>Identification and distribution of gene clusters putatively required for synthesis of sphingolipid metabolism inhibitors in phylogenetically diverse species of the filamentous fungus Fusarium.</title>
        <authorList>
            <person name="Kim H.-S."/>
            <person name="Busman M."/>
            <person name="Brown D.W."/>
            <person name="Divon H."/>
            <person name="Uhlig S."/>
            <person name="Proctor R.H."/>
        </authorList>
    </citation>
    <scope>NUCLEOTIDE SEQUENCE [LARGE SCALE GENOMIC DNA]</scope>
    <source>
        <strain evidence="2 3">NRRL 36939</strain>
    </source>
</reference>
<dbReference type="OrthoDB" id="10520793at2759"/>
<organism evidence="2 3">
    <name type="scientific">Fusarium pseudocircinatum</name>
    <dbReference type="NCBI Taxonomy" id="56676"/>
    <lineage>
        <taxon>Eukaryota</taxon>
        <taxon>Fungi</taxon>
        <taxon>Dikarya</taxon>
        <taxon>Ascomycota</taxon>
        <taxon>Pezizomycotina</taxon>
        <taxon>Sordariomycetes</taxon>
        <taxon>Hypocreomycetidae</taxon>
        <taxon>Hypocreales</taxon>
        <taxon>Nectriaceae</taxon>
        <taxon>Fusarium</taxon>
        <taxon>Fusarium fujikuroi species complex</taxon>
    </lineage>
</organism>
<feature type="region of interest" description="Disordered" evidence="1">
    <location>
        <begin position="35"/>
        <end position="97"/>
    </location>
</feature>
<accession>A0A8H5L0R3</accession>
<name>A0A8H5L0R3_9HYPO</name>